<dbReference type="InterPro" id="IPR005888">
    <property type="entry name" value="dTDP_Gluc_deHydtase"/>
</dbReference>
<dbReference type="GO" id="GO:0008460">
    <property type="term" value="F:dTDP-glucose 4,6-dehydratase activity"/>
    <property type="evidence" value="ECO:0007669"/>
    <property type="project" value="InterPro"/>
</dbReference>
<dbReference type="SUPFAM" id="SSF51735">
    <property type="entry name" value="NAD(P)-binding Rossmann-fold domains"/>
    <property type="match status" value="1"/>
</dbReference>
<keyword evidence="3" id="KW-0456">Lyase</keyword>
<organism evidence="6 7">
    <name type="scientific">Gonapodya prolifera (strain JEL478)</name>
    <name type="common">Monoblepharis prolifera</name>
    <dbReference type="NCBI Taxonomy" id="1344416"/>
    <lineage>
        <taxon>Eukaryota</taxon>
        <taxon>Fungi</taxon>
        <taxon>Fungi incertae sedis</taxon>
        <taxon>Chytridiomycota</taxon>
        <taxon>Chytridiomycota incertae sedis</taxon>
        <taxon>Monoblepharidomycetes</taxon>
        <taxon>Monoblepharidales</taxon>
        <taxon>Gonapodyaceae</taxon>
        <taxon>Gonapodya</taxon>
    </lineage>
</organism>
<protein>
    <submittedName>
        <fullName evidence="6">dTDP-D-glucose 4,6-dehydratase</fullName>
    </submittedName>
</protein>
<dbReference type="AlphaFoldDB" id="A0A139AZL7"/>
<keyword evidence="7" id="KW-1185">Reference proteome</keyword>
<sequence length="446" mass="49312">MSKVFKLSPTSRPLSSSPRQTLDGIPESPDSTLGPRPCEPSPEIKNIMVTGGAGFIASHVLDRLVRWYPEYNVTNFDKLDYCSSLKNLASVDWRSNYHFVKGDITSSDFVTYLFSEKKIDTILHFAAQTHVDNSFGDSLDFTLNNVMGTHVLLEAARIHGVRRFIHVSTDEVYGEVDGEDVTEDTVLAPSNPYSATKAAAEMLVRAYTKSFGIPTVITRCNNVYGPHQYPEKVIPKFICMLMDGRKLTIHGNGQNRRRYIYATDVADAMINILHKGEVGEIYNIGPGQELSNLELARSLLRAFGRDPDDVNNLEFVEDRAFNDSRYAIDSGKLRGLGWSPAVSFQEGIAKTIAWYRVHGLSWWGDISSALTPHPLKQLAQVEFVPPVIAGTRSSFFPSSPPQSAPNGVAFGGRLARSSSIEYGRLGVTLGKRTSMDQQTSLYGTSS</sequence>
<dbReference type="STRING" id="1344416.A0A139AZL7"/>
<dbReference type="Gene3D" id="3.40.50.720">
    <property type="entry name" value="NAD(P)-binding Rossmann-like Domain"/>
    <property type="match status" value="1"/>
</dbReference>
<evidence type="ECO:0000313" key="7">
    <source>
        <dbReference type="Proteomes" id="UP000070544"/>
    </source>
</evidence>
<dbReference type="Proteomes" id="UP000070544">
    <property type="component" value="Unassembled WGS sequence"/>
</dbReference>
<dbReference type="InterPro" id="IPR016040">
    <property type="entry name" value="NAD(P)-bd_dom"/>
</dbReference>
<gene>
    <name evidence="6" type="ORF">M427DRAFT_51299</name>
</gene>
<dbReference type="InterPro" id="IPR036291">
    <property type="entry name" value="NAD(P)-bd_dom_sf"/>
</dbReference>
<comment type="cofactor">
    <cofactor evidence="1">
        <name>NAD(+)</name>
        <dbReference type="ChEBI" id="CHEBI:57540"/>
    </cofactor>
</comment>
<dbReference type="PANTHER" id="PTHR43000">
    <property type="entry name" value="DTDP-D-GLUCOSE 4,6-DEHYDRATASE-RELATED"/>
    <property type="match status" value="1"/>
</dbReference>
<dbReference type="GO" id="GO:0009225">
    <property type="term" value="P:nucleotide-sugar metabolic process"/>
    <property type="evidence" value="ECO:0007669"/>
    <property type="project" value="InterPro"/>
</dbReference>
<dbReference type="FunFam" id="3.40.50.720:FF:000304">
    <property type="entry name" value="UDP-glucose 4,6-dehydratase"/>
    <property type="match status" value="1"/>
</dbReference>
<feature type="compositionally biased region" description="Low complexity" evidence="4">
    <location>
        <begin position="7"/>
        <end position="22"/>
    </location>
</feature>
<dbReference type="EMBL" id="KQ965732">
    <property type="protein sequence ID" value="KXS21925.1"/>
    <property type="molecule type" value="Genomic_DNA"/>
</dbReference>
<accession>A0A139AZL7</accession>
<keyword evidence="2" id="KW-0520">NAD</keyword>
<feature type="region of interest" description="Disordered" evidence="4">
    <location>
        <begin position="1"/>
        <end position="40"/>
    </location>
</feature>
<dbReference type="Pfam" id="PF16363">
    <property type="entry name" value="GDP_Man_Dehyd"/>
    <property type="match status" value="1"/>
</dbReference>
<evidence type="ECO:0000256" key="3">
    <source>
        <dbReference type="ARBA" id="ARBA00023239"/>
    </source>
</evidence>
<proteinExistence type="predicted"/>
<evidence type="ECO:0000256" key="2">
    <source>
        <dbReference type="ARBA" id="ARBA00023027"/>
    </source>
</evidence>
<dbReference type="OMA" id="KLIPLMC"/>
<name>A0A139AZL7_GONPJ</name>
<feature type="domain" description="NAD(P)-binding" evidence="5">
    <location>
        <begin position="48"/>
        <end position="351"/>
    </location>
</feature>
<reference evidence="6 7" key="1">
    <citation type="journal article" date="2015" name="Genome Biol. Evol.">
        <title>Phylogenomic analyses indicate that early fungi evolved digesting cell walls of algal ancestors of land plants.</title>
        <authorList>
            <person name="Chang Y."/>
            <person name="Wang S."/>
            <person name="Sekimoto S."/>
            <person name="Aerts A.L."/>
            <person name="Choi C."/>
            <person name="Clum A."/>
            <person name="LaButti K.M."/>
            <person name="Lindquist E.A."/>
            <person name="Yee Ngan C."/>
            <person name="Ohm R.A."/>
            <person name="Salamov A.A."/>
            <person name="Grigoriev I.V."/>
            <person name="Spatafora J.W."/>
            <person name="Berbee M.L."/>
        </authorList>
    </citation>
    <scope>NUCLEOTIDE SEQUENCE [LARGE SCALE GENOMIC DNA]</scope>
    <source>
        <strain evidence="6 7">JEL478</strain>
    </source>
</reference>
<dbReference type="Gene3D" id="3.90.25.10">
    <property type="entry name" value="UDP-galactose 4-epimerase, domain 1"/>
    <property type="match status" value="1"/>
</dbReference>
<dbReference type="OrthoDB" id="331544at2759"/>
<evidence type="ECO:0000256" key="4">
    <source>
        <dbReference type="SAM" id="MobiDB-lite"/>
    </source>
</evidence>
<dbReference type="CDD" id="cd05246">
    <property type="entry name" value="dTDP_GD_SDR_e"/>
    <property type="match status" value="1"/>
</dbReference>
<evidence type="ECO:0000256" key="1">
    <source>
        <dbReference type="ARBA" id="ARBA00001911"/>
    </source>
</evidence>
<evidence type="ECO:0000313" key="6">
    <source>
        <dbReference type="EMBL" id="KXS21925.1"/>
    </source>
</evidence>
<evidence type="ECO:0000259" key="5">
    <source>
        <dbReference type="Pfam" id="PF16363"/>
    </source>
</evidence>